<dbReference type="EMBL" id="CM034389">
    <property type="protein sequence ID" value="KAJ0182565.1"/>
    <property type="molecule type" value="Genomic_DNA"/>
</dbReference>
<evidence type="ECO:0000313" key="2">
    <source>
        <dbReference type="Proteomes" id="UP000824533"/>
    </source>
</evidence>
<proteinExistence type="predicted"/>
<sequence length="244" mass="27546">MAFGFCNRYRLVVLVLLALIVWQVFQLLTQKSVTQLSEVGLIHYLSNQSNILELEDDKYNKHKQDKVKVRVYYEALCPDSKHFFIKHLGPVTEKLSEFLDVTLIPYGKAKTKEENGKYYFTCQHGEEECYANKIHACSIAAVANMTTAVKITECMITDNMDADEALLRCAKQMKIDPDPISNCANSDHGSALLKKHGDDTHIVNPTFIPTILLNSSKENQAAILKNFLLEVCKLIDIPLPPPCL</sequence>
<reference evidence="1 2" key="1">
    <citation type="journal article" date="2021" name="Front. Genet.">
        <title>Chromosome-Level Genome Assembly Reveals Significant Gene Expansion in the Toll and IMD Signaling Pathways of Dendrolimus kikuchii.</title>
        <authorList>
            <person name="Zhou J."/>
            <person name="Wu P."/>
            <person name="Xiong Z."/>
            <person name="Liu N."/>
            <person name="Zhao N."/>
            <person name="Ji M."/>
            <person name="Qiu Y."/>
            <person name="Yang B."/>
        </authorList>
    </citation>
    <scope>NUCLEOTIDE SEQUENCE [LARGE SCALE GENOMIC DNA]</scope>
    <source>
        <strain evidence="1">Ann1</strain>
    </source>
</reference>
<comment type="caution">
    <text evidence="1">The sequence shown here is derived from an EMBL/GenBank/DDBJ whole genome shotgun (WGS) entry which is preliminary data.</text>
</comment>
<evidence type="ECO:0000313" key="1">
    <source>
        <dbReference type="EMBL" id="KAJ0182565.1"/>
    </source>
</evidence>
<keyword evidence="2" id="KW-1185">Reference proteome</keyword>
<accession>A0ACC1DFA7</accession>
<dbReference type="Proteomes" id="UP000824533">
    <property type="component" value="Linkage Group LG03"/>
</dbReference>
<gene>
    <name evidence="1" type="ORF">K1T71_001934</name>
</gene>
<organism evidence="1 2">
    <name type="scientific">Dendrolimus kikuchii</name>
    <dbReference type="NCBI Taxonomy" id="765133"/>
    <lineage>
        <taxon>Eukaryota</taxon>
        <taxon>Metazoa</taxon>
        <taxon>Ecdysozoa</taxon>
        <taxon>Arthropoda</taxon>
        <taxon>Hexapoda</taxon>
        <taxon>Insecta</taxon>
        <taxon>Pterygota</taxon>
        <taxon>Neoptera</taxon>
        <taxon>Endopterygota</taxon>
        <taxon>Lepidoptera</taxon>
        <taxon>Glossata</taxon>
        <taxon>Ditrysia</taxon>
        <taxon>Bombycoidea</taxon>
        <taxon>Lasiocampidae</taxon>
        <taxon>Dendrolimus</taxon>
    </lineage>
</organism>
<protein>
    <submittedName>
        <fullName evidence="1">Uncharacterized protein</fullName>
    </submittedName>
</protein>
<name>A0ACC1DFA7_9NEOP</name>